<dbReference type="Gene3D" id="3.40.309.10">
    <property type="entry name" value="Aldehyde Dehydrogenase, Chain A, domain 2"/>
    <property type="match status" value="1"/>
</dbReference>
<dbReference type="InterPro" id="IPR007219">
    <property type="entry name" value="XnlR_reg_dom"/>
</dbReference>
<evidence type="ECO:0000256" key="2">
    <source>
        <dbReference type="ARBA" id="ARBA00022771"/>
    </source>
</evidence>
<dbReference type="PROSITE" id="PS00028">
    <property type="entry name" value="ZINC_FINGER_C2H2_1"/>
    <property type="match status" value="2"/>
</dbReference>
<accession>A0A8H5P0W5</accession>
<dbReference type="SMART" id="SM00066">
    <property type="entry name" value="GAL4"/>
    <property type="match status" value="1"/>
</dbReference>
<dbReference type="Pfam" id="PF00172">
    <property type="entry name" value="Zn_clus"/>
    <property type="match status" value="1"/>
</dbReference>
<feature type="region of interest" description="Disordered" evidence="8">
    <location>
        <begin position="623"/>
        <end position="645"/>
    </location>
</feature>
<dbReference type="Pfam" id="PF00096">
    <property type="entry name" value="zf-C2H2"/>
    <property type="match status" value="2"/>
</dbReference>
<evidence type="ECO:0000256" key="1">
    <source>
        <dbReference type="ARBA" id="ARBA00022723"/>
    </source>
</evidence>
<dbReference type="GO" id="GO:0003677">
    <property type="term" value="F:DNA binding"/>
    <property type="evidence" value="ECO:0007669"/>
    <property type="project" value="InterPro"/>
</dbReference>
<evidence type="ECO:0000256" key="6">
    <source>
        <dbReference type="ARBA" id="ARBA00023242"/>
    </source>
</evidence>
<dbReference type="PROSITE" id="PS50048">
    <property type="entry name" value="ZN2_CY6_FUNGAL_2"/>
    <property type="match status" value="1"/>
</dbReference>
<dbReference type="InterPro" id="IPR036236">
    <property type="entry name" value="Znf_C2H2_sf"/>
</dbReference>
<feature type="domain" description="C2H2-type" evidence="10">
    <location>
        <begin position="546"/>
        <end position="573"/>
    </location>
</feature>
<dbReference type="InterPro" id="IPR016163">
    <property type="entry name" value="Ald_DH_C"/>
</dbReference>
<sequence length="1367" mass="150964">MTSRIDTTIAQVRSTAIEGRMRDLRHRQEQLLSLHRHLRENESQVTEAIRVDDGLTADEALFVFGSTLSAIRTHYDALDLKQELKGEYGIKWGRSNEFKRTAHSLAYIILDRQSLLFNALSTFAGATEAGTCCIFNVSTSSKKYRRYHDALTTETKIATGPPLSLALLNKFFRILYDKEAVCITMTQPSVDLLQNCLVVDQVGSNTIAAGLAPPDRYLRSSPESLNVAVVDRTANIQEAATALVHSRIAFGASSRQAVDHVFVNEFVMGDFLNAVVKTIETWPSRKVDNMESNKAKTVPGYANILIEPSVCSVLRPEPARHNRFLAKKVQDRVLVVDVMTSLDDAIDTVLLGNVDLGALYIFAGLKEAKYLSQHIPTRVTFVNHVPRGFQSKSSNSNTEKRTSKANNVDDQVGPSPPVGYAFTNTVRYTREMFEMSSSQFVKEKSKGRAAEETVALLEQERRPLKPTGQAKAGAVGFFDVGVMLGAAVYLMPPFVACVFGVGTDVGQGRGQAPRQGLYQCSQCDRRYNRAEHLARHVRSHTQTRPYHCQICLKPFARRDVLKRHQATHERSQNEHAQTISRPFIQSFRAGRACKPCAAAKAKCSDQKPCQRCLSKYLECAYPDDPEPGSESESEPEPEPDLGTMEMEDPSLRERQAPDTLLNNQKIDQDMRDTIVVSHIECVEQTEGSHLQPQDDANTILNPDFDDQVSSLNGFLGPMEFPDLFDFSVQHPQTADTFSLQDWDMGNIGLSPLEVYHDPSNSNLVQSTLQDSQETANEAFETTSPYTDLSVTGTWEPQPKESGETEHAHLAAGDEGLVSSQSLDTSQSEVGLSTAGRDIVLNMVLSTTSRATSVLIVTAFPSVETLNKLIRIHTRGGGSTSCVDGILHYPTLDFNRQRPELLGAIIAMGATNAGRPTARKFGYALQEVVRASSFRSWEEDNGNCSELGLAQGFIIQQYIAFFSGVRRKIALAVSCSNCIQTMIKCGLNPQPALSSTYGPPNLAELDGHLLENAWREWAVGESRCRLCYASYILDAHVSLSHGIQSIVPYVDMNLPLPAPDELWTAKTSTEWKQAMLGLLRSHRPSRPVCLGDVMANPVVLTTNDGVANTDFAASSFLAGMWTMIRELHQFDRITRKASTWSSLLVSSRRAELLSVLNLFESQYVTTSQTAVSSKMRLLCEAISMHAMVTPDDLVLPKLTTLPLLNKVSVPSTTVNGLMLSTNFEYRAALWRTGRILHAAARCAPGELSGVYVVALFHASILLWWYGIKLLCQDGHVSGTGVSRVCACVLDGDCSLEHQVLGGQFELALLGQGPDSPPVPLRDVSGTMERIRRIVLQNWRDRQMPILVREICCVLTNLGTAAQNFDFQL</sequence>
<keyword evidence="3" id="KW-0862">Zinc</keyword>
<evidence type="ECO:0000256" key="5">
    <source>
        <dbReference type="ARBA" id="ARBA00023163"/>
    </source>
</evidence>
<organism evidence="11 12">
    <name type="scientific">Fusarium pseudocircinatum</name>
    <dbReference type="NCBI Taxonomy" id="56676"/>
    <lineage>
        <taxon>Eukaryota</taxon>
        <taxon>Fungi</taxon>
        <taxon>Dikarya</taxon>
        <taxon>Ascomycota</taxon>
        <taxon>Pezizomycotina</taxon>
        <taxon>Sordariomycetes</taxon>
        <taxon>Hypocreomycetidae</taxon>
        <taxon>Hypocreales</taxon>
        <taxon>Nectriaceae</taxon>
        <taxon>Fusarium</taxon>
        <taxon>Fusarium fujikuroi species complex</taxon>
    </lineage>
</organism>
<dbReference type="FunFam" id="3.30.160.60:FF:002343">
    <property type="entry name" value="Zinc finger protein 33A"/>
    <property type="match status" value="1"/>
</dbReference>
<dbReference type="GO" id="GO:0000981">
    <property type="term" value="F:DNA-binding transcription factor activity, RNA polymerase II-specific"/>
    <property type="evidence" value="ECO:0007669"/>
    <property type="project" value="InterPro"/>
</dbReference>
<dbReference type="CDD" id="cd12148">
    <property type="entry name" value="fungal_TF_MHR"/>
    <property type="match status" value="1"/>
</dbReference>
<gene>
    <name evidence="11" type="ORF">FPCIR_8201</name>
</gene>
<feature type="region of interest" description="Disordered" evidence="8">
    <location>
        <begin position="387"/>
        <end position="415"/>
    </location>
</feature>
<name>A0A8H5P0W5_9HYPO</name>
<keyword evidence="4" id="KW-0805">Transcription regulation</keyword>
<protein>
    <submittedName>
        <fullName evidence="11">C6 transcription factor</fullName>
    </submittedName>
</protein>
<feature type="compositionally biased region" description="Polar residues" evidence="8">
    <location>
        <begin position="767"/>
        <end position="794"/>
    </location>
</feature>
<dbReference type="SUPFAM" id="SSF57667">
    <property type="entry name" value="beta-beta-alpha zinc fingers"/>
    <property type="match status" value="1"/>
</dbReference>
<dbReference type="PROSITE" id="PS50157">
    <property type="entry name" value="ZINC_FINGER_C2H2_2"/>
    <property type="match status" value="2"/>
</dbReference>
<dbReference type="Gene3D" id="3.30.160.60">
    <property type="entry name" value="Classic Zinc Finger"/>
    <property type="match status" value="2"/>
</dbReference>
<dbReference type="Pfam" id="PF04082">
    <property type="entry name" value="Fungal_trans"/>
    <property type="match status" value="1"/>
</dbReference>
<reference evidence="11 12" key="1">
    <citation type="submission" date="2020-05" db="EMBL/GenBank/DDBJ databases">
        <title>Identification and distribution of gene clusters putatively required for synthesis of sphingolipid metabolism inhibitors in phylogenetically diverse species of the filamentous fungus Fusarium.</title>
        <authorList>
            <person name="Kim H.-S."/>
            <person name="Busman M."/>
            <person name="Brown D.W."/>
            <person name="Divon H."/>
            <person name="Uhlig S."/>
            <person name="Proctor R.H."/>
        </authorList>
    </citation>
    <scope>NUCLEOTIDE SEQUENCE [LARGE SCALE GENOMIC DNA]</scope>
    <source>
        <strain evidence="11 12">NRRL 36939</strain>
    </source>
</reference>
<keyword evidence="5" id="KW-0804">Transcription</keyword>
<dbReference type="Proteomes" id="UP000546213">
    <property type="component" value="Unassembled WGS sequence"/>
</dbReference>
<dbReference type="GO" id="GO:0006351">
    <property type="term" value="P:DNA-templated transcription"/>
    <property type="evidence" value="ECO:0007669"/>
    <property type="project" value="InterPro"/>
</dbReference>
<dbReference type="Gene3D" id="4.10.240.10">
    <property type="entry name" value="Zn(2)-C6 fungal-type DNA-binding domain"/>
    <property type="match status" value="1"/>
</dbReference>
<evidence type="ECO:0000256" key="4">
    <source>
        <dbReference type="ARBA" id="ARBA00023015"/>
    </source>
</evidence>
<dbReference type="SUPFAM" id="SSF53720">
    <property type="entry name" value="ALDH-like"/>
    <property type="match status" value="1"/>
</dbReference>
<dbReference type="OrthoDB" id="40579at2759"/>
<dbReference type="PROSITE" id="PS00463">
    <property type="entry name" value="ZN2_CY6_FUNGAL_1"/>
    <property type="match status" value="1"/>
</dbReference>
<dbReference type="EMBL" id="JAAOAS010000201">
    <property type="protein sequence ID" value="KAF5585772.1"/>
    <property type="molecule type" value="Genomic_DNA"/>
</dbReference>
<evidence type="ECO:0000259" key="10">
    <source>
        <dbReference type="PROSITE" id="PS50157"/>
    </source>
</evidence>
<dbReference type="PANTHER" id="PTHR47660:SF2">
    <property type="entry name" value="TRANSCRIPTION FACTOR WITH C2H2 AND ZN(2)-CYS(6) DNA BINDING DOMAIN (EUROFUNG)"/>
    <property type="match status" value="1"/>
</dbReference>
<feature type="compositionally biased region" description="Basic and acidic residues" evidence="8">
    <location>
        <begin position="797"/>
        <end position="807"/>
    </location>
</feature>
<evidence type="ECO:0000256" key="7">
    <source>
        <dbReference type="PROSITE-ProRule" id="PRU00042"/>
    </source>
</evidence>
<keyword evidence="12" id="KW-1185">Reference proteome</keyword>
<dbReference type="SUPFAM" id="SSF57701">
    <property type="entry name" value="Zn2/Cys6 DNA-binding domain"/>
    <property type="match status" value="1"/>
</dbReference>
<dbReference type="InterPro" id="IPR016161">
    <property type="entry name" value="Ald_DH/histidinol_DH"/>
</dbReference>
<dbReference type="InterPro" id="IPR001138">
    <property type="entry name" value="Zn2Cys6_DnaBD"/>
</dbReference>
<evidence type="ECO:0000313" key="12">
    <source>
        <dbReference type="Proteomes" id="UP000546213"/>
    </source>
</evidence>
<dbReference type="SMART" id="SM00355">
    <property type="entry name" value="ZnF_C2H2"/>
    <property type="match status" value="2"/>
</dbReference>
<dbReference type="InterPro" id="IPR036864">
    <property type="entry name" value="Zn2-C6_fun-type_DNA-bd_sf"/>
</dbReference>
<feature type="region of interest" description="Disordered" evidence="8">
    <location>
        <begin position="767"/>
        <end position="807"/>
    </location>
</feature>
<evidence type="ECO:0000256" key="8">
    <source>
        <dbReference type="SAM" id="MobiDB-lite"/>
    </source>
</evidence>
<feature type="compositionally biased region" description="Acidic residues" evidence="8">
    <location>
        <begin position="623"/>
        <end position="639"/>
    </location>
</feature>
<keyword evidence="2 7" id="KW-0863">Zinc-finger</keyword>
<keyword evidence="1" id="KW-0479">Metal-binding</keyword>
<dbReference type="GO" id="GO:0008270">
    <property type="term" value="F:zinc ion binding"/>
    <property type="evidence" value="ECO:0007669"/>
    <property type="project" value="UniProtKB-KW"/>
</dbReference>
<feature type="domain" description="Zn(2)-C6 fungal-type" evidence="9">
    <location>
        <begin position="592"/>
        <end position="621"/>
    </location>
</feature>
<dbReference type="Gene3D" id="3.40.605.10">
    <property type="entry name" value="Aldehyde Dehydrogenase, Chain A, domain 1"/>
    <property type="match status" value="1"/>
</dbReference>
<comment type="caution">
    <text evidence="11">The sequence shown here is derived from an EMBL/GenBank/DDBJ whole genome shotgun (WGS) entry which is preliminary data.</text>
</comment>
<dbReference type="InterPro" id="IPR016162">
    <property type="entry name" value="Ald_DH_N"/>
</dbReference>
<dbReference type="PANTHER" id="PTHR47660">
    <property type="entry name" value="TRANSCRIPTION FACTOR WITH C2H2 AND ZN(2)-CYS(6) DNA BINDING DOMAIN (EUROFUNG)-RELATED-RELATED"/>
    <property type="match status" value="1"/>
</dbReference>
<keyword evidence="6" id="KW-0539">Nucleus</keyword>
<evidence type="ECO:0000313" key="11">
    <source>
        <dbReference type="EMBL" id="KAF5585772.1"/>
    </source>
</evidence>
<evidence type="ECO:0000256" key="3">
    <source>
        <dbReference type="ARBA" id="ARBA00022833"/>
    </source>
</evidence>
<evidence type="ECO:0000259" key="9">
    <source>
        <dbReference type="PROSITE" id="PS50048"/>
    </source>
</evidence>
<feature type="domain" description="C2H2-type" evidence="10">
    <location>
        <begin position="518"/>
        <end position="545"/>
    </location>
</feature>
<dbReference type="GO" id="GO:0016620">
    <property type="term" value="F:oxidoreductase activity, acting on the aldehyde or oxo group of donors, NAD or NADP as acceptor"/>
    <property type="evidence" value="ECO:0007669"/>
    <property type="project" value="InterPro"/>
</dbReference>
<proteinExistence type="predicted"/>
<dbReference type="InterPro" id="IPR013087">
    <property type="entry name" value="Znf_C2H2_type"/>
</dbReference>